<name>A0A3E3JZ31_9FIRM</name>
<protein>
    <recommendedName>
        <fullName evidence="2">NusG-like N-terminal domain-containing protein</fullName>
    </recommendedName>
</protein>
<dbReference type="InterPro" id="IPR006645">
    <property type="entry name" value="NGN-like_dom"/>
</dbReference>
<dbReference type="AlphaFoldDB" id="A0A3E3JZ31"/>
<dbReference type="SUPFAM" id="SSF82679">
    <property type="entry name" value="N-utilization substance G protein NusG, N-terminal domain"/>
    <property type="match status" value="1"/>
</dbReference>
<reference evidence="3 4" key="1">
    <citation type="submission" date="2018-08" db="EMBL/GenBank/DDBJ databases">
        <title>A genome reference for cultivated species of the human gut microbiota.</title>
        <authorList>
            <person name="Zou Y."/>
            <person name="Xue W."/>
            <person name="Luo G."/>
        </authorList>
    </citation>
    <scope>NUCLEOTIDE SEQUENCE [LARGE SCALE GENOMIC DNA]</scope>
    <source>
        <strain evidence="3 4">AF37-2AT</strain>
    </source>
</reference>
<dbReference type="GO" id="GO:0006354">
    <property type="term" value="P:DNA-templated transcription elongation"/>
    <property type="evidence" value="ECO:0007669"/>
    <property type="project" value="InterPro"/>
</dbReference>
<evidence type="ECO:0000313" key="4">
    <source>
        <dbReference type="Proteomes" id="UP000261080"/>
    </source>
</evidence>
<evidence type="ECO:0000259" key="2">
    <source>
        <dbReference type="Pfam" id="PF02357"/>
    </source>
</evidence>
<sequence>MWYVIQIMTGKEEMMREMITRNLPSKMYEDCFYIRRERIWRLNGEKVCHVETMFPGYLFVTTEDPEALYWKLREIPGLTKLLRTEESQFLSVSPEEQDFLEDLIDKDEEKIVRLSEVTLDEEKKILSAKGPLRKYVKQIVKKKIRLCYVMIEKELFGQKRKILIGIRTGKMKQKQDKV</sequence>
<dbReference type="EMBL" id="QVLX01000009">
    <property type="protein sequence ID" value="RGE85133.1"/>
    <property type="molecule type" value="Genomic_DNA"/>
</dbReference>
<evidence type="ECO:0000313" key="3">
    <source>
        <dbReference type="EMBL" id="RGE85133.1"/>
    </source>
</evidence>
<feature type="domain" description="NusG-like N-terminal" evidence="2">
    <location>
        <begin position="2"/>
        <end position="97"/>
    </location>
</feature>
<dbReference type="InterPro" id="IPR036735">
    <property type="entry name" value="NGN_dom_sf"/>
</dbReference>
<accession>A0A3E3JZ31</accession>
<dbReference type="RefSeq" id="WP_117493773.1">
    <property type="nucleotide sequence ID" value="NZ_BAABYU010000001.1"/>
</dbReference>
<evidence type="ECO:0000256" key="1">
    <source>
        <dbReference type="ARBA" id="ARBA00023163"/>
    </source>
</evidence>
<dbReference type="Pfam" id="PF02357">
    <property type="entry name" value="NusG"/>
    <property type="match status" value="1"/>
</dbReference>
<dbReference type="Proteomes" id="UP000261080">
    <property type="component" value="Unassembled WGS sequence"/>
</dbReference>
<proteinExistence type="predicted"/>
<organism evidence="3 4">
    <name type="scientific">Sellimonas intestinalis</name>
    <dbReference type="NCBI Taxonomy" id="1653434"/>
    <lineage>
        <taxon>Bacteria</taxon>
        <taxon>Bacillati</taxon>
        <taxon>Bacillota</taxon>
        <taxon>Clostridia</taxon>
        <taxon>Lachnospirales</taxon>
        <taxon>Lachnospiraceae</taxon>
        <taxon>Sellimonas</taxon>
    </lineage>
</organism>
<keyword evidence="1" id="KW-0804">Transcription</keyword>
<comment type="caution">
    <text evidence="3">The sequence shown here is derived from an EMBL/GenBank/DDBJ whole genome shotgun (WGS) entry which is preliminary data.</text>
</comment>
<dbReference type="Gene3D" id="3.30.70.940">
    <property type="entry name" value="NusG, N-terminal domain"/>
    <property type="match status" value="1"/>
</dbReference>
<gene>
    <name evidence="3" type="ORF">DW016_13370</name>
</gene>
<keyword evidence="4" id="KW-1185">Reference proteome</keyword>
<dbReference type="OrthoDB" id="1681764at2"/>